<name>A0A1I1RZQ7_PSEOC</name>
<evidence type="ECO:0000313" key="2">
    <source>
        <dbReference type="Proteomes" id="UP000243950"/>
    </source>
</evidence>
<dbReference type="RefSeq" id="WP_093500785.1">
    <property type="nucleotide sequence ID" value="NZ_BSSG01000001.1"/>
</dbReference>
<accession>A0A1I1RZQ7</accession>
<dbReference type="PROSITE" id="PS51257">
    <property type="entry name" value="PROKAR_LIPOPROTEIN"/>
    <property type="match status" value="1"/>
</dbReference>
<dbReference type="InterPro" id="IPR024651">
    <property type="entry name" value="FAD-SLDH_ssu"/>
</dbReference>
<reference evidence="2" key="1">
    <citation type="submission" date="2016-10" db="EMBL/GenBank/DDBJ databases">
        <authorList>
            <person name="Varghese N."/>
            <person name="Submissions S."/>
        </authorList>
    </citation>
    <scope>NUCLEOTIDE SEQUENCE [LARGE SCALE GENOMIC DNA]</scope>
    <source>
        <strain evidence="2">JCM 2783</strain>
    </source>
</reference>
<proteinExistence type="predicted"/>
<dbReference type="InterPro" id="IPR006311">
    <property type="entry name" value="TAT_signal"/>
</dbReference>
<dbReference type="Proteomes" id="UP000243950">
    <property type="component" value="Unassembled WGS sequence"/>
</dbReference>
<organism evidence="1 2">
    <name type="scientific">Pseudomonas straminea</name>
    <dbReference type="NCBI Taxonomy" id="47882"/>
    <lineage>
        <taxon>Bacteria</taxon>
        <taxon>Pseudomonadati</taxon>
        <taxon>Pseudomonadota</taxon>
        <taxon>Gammaproteobacteria</taxon>
        <taxon>Pseudomonadales</taxon>
        <taxon>Pseudomonadaceae</taxon>
        <taxon>Phytopseudomonas</taxon>
    </lineage>
</organism>
<dbReference type="PROSITE" id="PS51318">
    <property type="entry name" value="TAT"/>
    <property type="match status" value="1"/>
</dbReference>
<dbReference type="Pfam" id="PF12318">
    <property type="entry name" value="FAD-SLDH"/>
    <property type="match status" value="1"/>
</dbReference>
<sequence>MNLSRRQLLGTLLVSGGCAAFAGLPAWALSAESPAPYTRFMRLSTLLINHQLSAAVGMRIADAAQQKYPQLTDMMNRIIAIAEQRQARTVEDFFADVPEGELRELAYWVIFAWYSGVSSPAADAQLFTYEEALTFKTTADVVAIPSYGLSAPNGWSQVTVALSPLPRF</sequence>
<gene>
    <name evidence="1" type="ORF">SAMN05216372_101605</name>
</gene>
<keyword evidence="2" id="KW-1185">Reference proteome</keyword>
<evidence type="ECO:0000313" key="1">
    <source>
        <dbReference type="EMBL" id="SFD39794.1"/>
    </source>
</evidence>
<dbReference type="EMBL" id="FOMO01000001">
    <property type="protein sequence ID" value="SFD39794.1"/>
    <property type="molecule type" value="Genomic_DNA"/>
</dbReference>
<protein>
    <submittedName>
        <fullName evidence="1">Membrane bound FAD containing D-sorbitol dehydrogenase</fullName>
    </submittedName>
</protein>
<dbReference type="AlphaFoldDB" id="A0A1I1RZQ7"/>